<evidence type="ECO:0000259" key="3">
    <source>
        <dbReference type="Pfam" id="PF02568"/>
    </source>
</evidence>
<dbReference type="GO" id="GO:0004810">
    <property type="term" value="F:CCA tRNA nucleotidyltransferase activity"/>
    <property type="evidence" value="ECO:0007669"/>
    <property type="project" value="InterPro"/>
</dbReference>
<dbReference type="InterPro" id="IPR050102">
    <property type="entry name" value="tRNA_sulfurtransferase_ThiI"/>
</dbReference>
<dbReference type="GO" id="GO:0052837">
    <property type="term" value="P:thiazole biosynthetic process"/>
    <property type="evidence" value="ECO:0007669"/>
    <property type="project" value="TreeGrafter"/>
</dbReference>
<dbReference type="PANTHER" id="PTHR43209:SF1">
    <property type="entry name" value="TRNA SULFURTRANSFERASE"/>
    <property type="match status" value="1"/>
</dbReference>
<gene>
    <name evidence="4" type="ORF">LCGC14_3146980</name>
</gene>
<organism evidence="4">
    <name type="scientific">marine sediment metagenome</name>
    <dbReference type="NCBI Taxonomy" id="412755"/>
    <lineage>
        <taxon>unclassified sequences</taxon>
        <taxon>metagenomes</taxon>
        <taxon>ecological metagenomes</taxon>
    </lineage>
</organism>
<dbReference type="Gene3D" id="3.40.50.620">
    <property type="entry name" value="HUPs"/>
    <property type="match status" value="1"/>
</dbReference>
<dbReference type="AlphaFoldDB" id="A0A0F8Y206"/>
<dbReference type="InterPro" id="IPR014729">
    <property type="entry name" value="Rossmann-like_a/b/a_fold"/>
</dbReference>
<evidence type="ECO:0000256" key="1">
    <source>
        <dbReference type="ARBA" id="ARBA00022741"/>
    </source>
</evidence>
<dbReference type="EMBL" id="LAZR01069159">
    <property type="protein sequence ID" value="KKK48254.1"/>
    <property type="molecule type" value="Genomic_DNA"/>
</dbReference>
<protein>
    <recommendedName>
        <fullName evidence="3">Thil AANH domain-containing protein</fullName>
    </recommendedName>
</protein>
<dbReference type="InterPro" id="IPR020536">
    <property type="entry name" value="ThiI_AANH"/>
</dbReference>
<feature type="domain" description="Thil AANH" evidence="3">
    <location>
        <begin position="3"/>
        <end position="143"/>
    </location>
</feature>
<proteinExistence type="predicted"/>
<accession>A0A0F8Y206</accession>
<dbReference type="PANTHER" id="PTHR43209">
    <property type="entry name" value="TRNA SULFURTRANSFERASE"/>
    <property type="match status" value="1"/>
</dbReference>
<dbReference type="Pfam" id="PF02568">
    <property type="entry name" value="ThiI"/>
    <property type="match status" value="1"/>
</dbReference>
<dbReference type="GO" id="GO:0005524">
    <property type="term" value="F:ATP binding"/>
    <property type="evidence" value="ECO:0007669"/>
    <property type="project" value="UniProtKB-KW"/>
</dbReference>
<evidence type="ECO:0000256" key="2">
    <source>
        <dbReference type="ARBA" id="ARBA00022840"/>
    </source>
</evidence>
<feature type="non-terminal residue" evidence="4">
    <location>
        <position position="1"/>
    </location>
</feature>
<comment type="caution">
    <text evidence="4">The sequence shown here is derived from an EMBL/GenBank/DDBJ whole genome shotgun (WGS) entry which is preliminary data.</text>
</comment>
<keyword evidence="1" id="KW-0547">Nucleotide-binding</keyword>
<keyword evidence="2" id="KW-0067">ATP-binding</keyword>
<sequence length="162" mass="18538">KSLNRFQFNSKLYLVPFADVQKQIVLKMPAKLRVVFYRRFMLRIAQVVGRKERVSALVTGDSIGQVASQTLENILAISEAVNIPILRPLIGFDKEEIINLAKKIDTFDISILPYQDCCARFLPVRVEIKANLKQVKLEEKRLDVKELVKRALKATKLLTISK</sequence>
<dbReference type="GO" id="GO:0002937">
    <property type="term" value="P:tRNA 4-thiouridine biosynthesis"/>
    <property type="evidence" value="ECO:0007669"/>
    <property type="project" value="TreeGrafter"/>
</dbReference>
<name>A0A0F8Y206_9ZZZZ</name>
<dbReference type="SUPFAM" id="SSF52402">
    <property type="entry name" value="Adenine nucleotide alpha hydrolases-like"/>
    <property type="match status" value="1"/>
</dbReference>
<dbReference type="GO" id="GO:0005829">
    <property type="term" value="C:cytosol"/>
    <property type="evidence" value="ECO:0007669"/>
    <property type="project" value="TreeGrafter"/>
</dbReference>
<evidence type="ECO:0000313" key="4">
    <source>
        <dbReference type="EMBL" id="KKK48254.1"/>
    </source>
</evidence>
<reference evidence="4" key="1">
    <citation type="journal article" date="2015" name="Nature">
        <title>Complex archaea that bridge the gap between prokaryotes and eukaryotes.</title>
        <authorList>
            <person name="Spang A."/>
            <person name="Saw J.H."/>
            <person name="Jorgensen S.L."/>
            <person name="Zaremba-Niedzwiedzka K."/>
            <person name="Martijn J."/>
            <person name="Lind A.E."/>
            <person name="van Eijk R."/>
            <person name="Schleper C."/>
            <person name="Guy L."/>
            <person name="Ettema T.J."/>
        </authorList>
    </citation>
    <scope>NUCLEOTIDE SEQUENCE</scope>
</reference>